<dbReference type="Proteomes" id="UP000295264">
    <property type="component" value="Unassembled WGS sequence"/>
</dbReference>
<accession>A0A484GQD6</accession>
<protein>
    <submittedName>
        <fullName evidence="1">Uncharacterized protein</fullName>
    </submittedName>
</protein>
<feature type="non-terminal residue" evidence="1">
    <location>
        <position position="1"/>
    </location>
</feature>
<reference evidence="1 2" key="1">
    <citation type="journal article" date="2018" name="Genomics">
        <title>Molecular footprints of inshore aquatic adaptation in Indo-Pacific humpback dolphin (Sousa chinensis).</title>
        <authorList>
            <person name="Ming Y."/>
            <person name="Jian J."/>
            <person name="Yu F."/>
            <person name="Yu X."/>
            <person name="Wang J."/>
            <person name="Liu W."/>
        </authorList>
    </citation>
    <scope>NUCLEOTIDE SEQUENCE [LARGE SCALE GENOMIC DNA]</scope>
    <source>
        <strain evidence="1">MY-2018</strain>
        <tissue evidence="1">Skin</tissue>
    </source>
</reference>
<dbReference type="EMBL" id="QWLN02005128">
    <property type="protein sequence ID" value="TEA37823.1"/>
    <property type="molecule type" value="Genomic_DNA"/>
</dbReference>
<name>A0A484GQD6_SOUCH</name>
<gene>
    <name evidence="1" type="ORF">DBR06_SOUSAS1410042</name>
</gene>
<evidence type="ECO:0000313" key="2">
    <source>
        <dbReference type="Proteomes" id="UP000295264"/>
    </source>
</evidence>
<dbReference type="AlphaFoldDB" id="A0A484GQD6"/>
<comment type="caution">
    <text evidence="1">The sequence shown here is derived from an EMBL/GenBank/DDBJ whole genome shotgun (WGS) entry which is preliminary data.</text>
</comment>
<feature type="non-terminal residue" evidence="1">
    <location>
        <position position="75"/>
    </location>
</feature>
<evidence type="ECO:0000313" key="1">
    <source>
        <dbReference type="EMBL" id="TEA37823.1"/>
    </source>
</evidence>
<sequence>KKTSRPNINKDRLLGRIKVEGKTGTNLHMVAKTDLQHGVDLNKIPGQAYHRVANRSRKLNGFAATLVKREPSISY</sequence>
<proteinExistence type="predicted"/>
<keyword evidence="2" id="KW-1185">Reference proteome</keyword>
<organism evidence="1 2">
    <name type="scientific">Sousa chinensis</name>
    <name type="common">Indo-pacific humpbacked dolphin</name>
    <name type="synonym">Steno chinensis</name>
    <dbReference type="NCBI Taxonomy" id="103600"/>
    <lineage>
        <taxon>Eukaryota</taxon>
        <taxon>Metazoa</taxon>
        <taxon>Chordata</taxon>
        <taxon>Craniata</taxon>
        <taxon>Vertebrata</taxon>
        <taxon>Euteleostomi</taxon>
        <taxon>Mammalia</taxon>
        <taxon>Eutheria</taxon>
        <taxon>Laurasiatheria</taxon>
        <taxon>Artiodactyla</taxon>
        <taxon>Whippomorpha</taxon>
        <taxon>Cetacea</taxon>
        <taxon>Odontoceti</taxon>
        <taxon>Delphinidae</taxon>
        <taxon>Sousa</taxon>
    </lineage>
</organism>